<dbReference type="EMBL" id="JACXWD010000033">
    <property type="protein sequence ID" value="MBD3868512.1"/>
    <property type="molecule type" value="Genomic_DNA"/>
</dbReference>
<dbReference type="InterPro" id="IPR003736">
    <property type="entry name" value="PAAI_dom"/>
</dbReference>
<dbReference type="Proteomes" id="UP000648239">
    <property type="component" value="Unassembled WGS sequence"/>
</dbReference>
<evidence type="ECO:0000259" key="2">
    <source>
        <dbReference type="Pfam" id="PF03061"/>
    </source>
</evidence>
<proteinExistence type="predicted"/>
<dbReference type="InterPro" id="IPR029069">
    <property type="entry name" value="HotDog_dom_sf"/>
</dbReference>
<evidence type="ECO:0000313" key="4">
    <source>
        <dbReference type="Proteomes" id="UP000648239"/>
    </source>
</evidence>
<dbReference type="NCBIfam" id="TIGR00369">
    <property type="entry name" value="unchar_dom_1"/>
    <property type="match status" value="1"/>
</dbReference>
<dbReference type="SUPFAM" id="SSF54637">
    <property type="entry name" value="Thioesterase/thiol ester dehydrase-isomerase"/>
    <property type="match status" value="1"/>
</dbReference>
<keyword evidence="1" id="KW-0378">Hydrolase</keyword>
<reference evidence="3 4" key="1">
    <citation type="submission" date="2020-08" db="EMBL/GenBank/DDBJ databases">
        <title>Acidobacteriota in marine sediments use diverse sulfur dissimilation pathways.</title>
        <authorList>
            <person name="Wasmund K."/>
        </authorList>
    </citation>
    <scope>NUCLEOTIDE SEQUENCE [LARGE SCALE GENOMIC DNA]</scope>
    <source>
        <strain evidence="3">MAG AM4</strain>
    </source>
</reference>
<protein>
    <submittedName>
        <fullName evidence="3">PaaI family thioesterase</fullName>
    </submittedName>
</protein>
<dbReference type="GO" id="GO:0016289">
    <property type="term" value="F:acyl-CoA hydrolase activity"/>
    <property type="evidence" value="ECO:0007669"/>
    <property type="project" value="UniProtKB-ARBA"/>
</dbReference>
<dbReference type="Gene3D" id="3.10.129.10">
    <property type="entry name" value="Hotdog Thioesterase"/>
    <property type="match status" value="1"/>
</dbReference>
<organism evidence="3 4">
    <name type="scientific">Candidatus Polarisedimenticola svalbardensis</name>
    <dbReference type="NCBI Taxonomy" id="2886004"/>
    <lineage>
        <taxon>Bacteria</taxon>
        <taxon>Pseudomonadati</taxon>
        <taxon>Acidobacteriota</taxon>
        <taxon>Candidatus Polarisedimenticolia</taxon>
        <taxon>Candidatus Polarisedimenticolales</taxon>
        <taxon>Candidatus Polarisedimenticolaceae</taxon>
        <taxon>Candidatus Polarisedimenticola</taxon>
    </lineage>
</organism>
<dbReference type="Pfam" id="PF03061">
    <property type="entry name" value="4HBT"/>
    <property type="match status" value="1"/>
</dbReference>
<name>A0A8J6XTM4_9BACT</name>
<evidence type="ECO:0000313" key="3">
    <source>
        <dbReference type="EMBL" id="MBD3868512.1"/>
    </source>
</evidence>
<gene>
    <name evidence="3" type="ORF">IFK94_10355</name>
</gene>
<sequence>MNEEHYNKLVRTYASAPINDFYKPELEISDGKAVIRFEVDRKMFHAAHAVHGSVYFKALDDAAFFAANSQVEDVFVLTVSFNVHLFRPVVDGVLTAKGWLTHRTGRLFFAEAGLSDEQGNEIARGSGTFARSGIALTPEIGYR</sequence>
<comment type="caution">
    <text evidence="3">The sequence shown here is derived from an EMBL/GenBank/DDBJ whole genome shotgun (WGS) entry which is preliminary data.</text>
</comment>
<dbReference type="CDD" id="cd03443">
    <property type="entry name" value="PaaI_thioesterase"/>
    <property type="match status" value="1"/>
</dbReference>
<evidence type="ECO:0000256" key="1">
    <source>
        <dbReference type="ARBA" id="ARBA00022801"/>
    </source>
</evidence>
<dbReference type="AlphaFoldDB" id="A0A8J6XTM4"/>
<dbReference type="InterPro" id="IPR006683">
    <property type="entry name" value="Thioestr_dom"/>
</dbReference>
<feature type="domain" description="Thioesterase" evidence="2">
    <location>
        <begin position="50"/>
        <end position="122"/>
    </location>
</feature>
<accession>A0A8J6XTM4</accession>